<dbReference type="InterPro" id="IPR010126">
    <property type="entry name" value="Esterase_phb"/>
</dbReference>
<keyword evidence="4" id="KW-1185">Reference proteome</keyword>
<name>A0A517N131_9BACT</name>
<dbReference type="Gene3D" id="3.40.50.1820">
    <property type="entry name" value="alpha/beta hydrolase"/>
    <property type="match status" value="1"/>
</dbReference>
<keyword evidence="2 3" id="KW-0378">Hydrolase</keyword>
<accession>A0A517N131</accession>
<dbReference type="InterPro" id="IPR029058">
    <property type="entry name" value="AB_hydrolase_fold"/>
</dbReference>
<dbReference type="GO" id="GO:0047699">
    <property type="term" value="F:beta-diketone hydrolase activity"/>
    <property type="evidence" value="ECO:0007669"/>
    <property type="project" value="UniProtKB-EC"/>
</dbReference>
<dbReference type="Pfam" id="PF10503">
    <property type="entry name" value="Esterase_PHB"/>
    <property type="match status" value="1"/>
</dbReference>
<dbReference type="GO" id="GO:0005576">
    <property type="term" value="C:extracellular region"/>
    <property type="evidence" value="ECO:0007669"/>
    <property type="project" value="InterPro"/>
</dbReference>
<dbReference type="SUPFAM" id="SSF53474">
    <property type="entry name" value="alpha/beta-Hydrolases"/>
    <property type="match status" value="1"/>
</dbReference>
<evidence type="ECO:0000256" key="1">
    <source>
        <dbReference type="ARBA" id="ARBA00022729"/>
    </source>
</evidence>
<evidence type="ECO:0000256" key="2">
    <source>
        <dbReference type="ARBA" id="ARBA00022801"/>
    </source>
</evidence>
<dbReference type="AlphaFoldDB" id="A0A517N131"/>
<sequence length="341" mass="37212">MTIPARKRSYFALALIGATLIATVSIAQRRARRAQPTGKSVAITHDDREREFRIHVPASCSEQQPVPLVLCLHGGGGNSSQGSTMGMTDVADRHGFIAVYPNAINHHWNDGRESPNFAEHDKTIDDVAFLTAIVRQVREDYAIDANRVFATGVSNGGFMTQRLAIERPEIFSAAGVIIASMGVPLKEKFKPELPVSILYMNGTADPLVPYDGGPIRVDFFPRLRKARGEKLPDRGSCIPTDEAVALWIKRNGITAKPKVGELADKNPDDECTTEFSLWTGGERGTTVALYKVVGGGHTIPGAKRNFPKSLVGPTSGDFDGFETVWKFFNEHARLPENVSAE</sequence>
<dbReference type="InterPro" id="IPR050955">
    <property type="entry name" value="Plant_Biomass_Hydrol_Est"/>
</dbReference>
<dbReference type="RefSeq" id="WP_218932119.1">
    <property type="nucleotide sequence ID" value="NZ_CP036263.1"/>
</dbReference>
<reference evidence="3 4" key="1">
    <citation type="submission" date="2019-02" db="EMBL/GenBank/DDBJ databases">
        <title>Deep-cultivation of Planctomycetes and their phenomic and genomic characterization uncovers novel biology.</title>
        <authorList>
            <person name="Wiegand S."/>
            <person name="Jogler M."/>
            <person name="Boedeker C."/>
            <person name="Pinto D."/>
            <person name="Vollmers J."/>
            <person name="Rivas-Marin E."/>
            <person name="Kohn T."/>
            <person name="Peeters S.H."/>
            <person name="Heuer A."/>
            <person name="Rast P."/>
            <person name="Oberbeckmann S."/>
            <person name="Bunk B."/>
            <person name="Jeske O."/>
            <person name="Meyerdierks A."/>
            <person name="Storesund J.E."/>
            <person name="Kallscheuer N."/>
            <person name="Luecker S."/>
            <person name="Lage O.M."/>
            <person name="Pohl T."/>
            <person name="Merkel B.J."/>
            <person name="Hornburger P."/>
            <person name="Mueller R.-W."/>
            <person name="Bruemmer F."/>
            <person name="Labrenz M."/>
            <person name="Spormann A.M."/>
            <person name="Op den Camp H."/>
            <person name="Overmann J."/>
            <person name="Amann R."/>
            <person name="Jetten M.S.M."/>
            <person name="Mascher T."/>
            <person name="Medema M.H."/>
            <person name="Devos D.P."/>
            <person name="Kaster A.-K."/>
            <person name="Ovreas L."/>
            <person name="Rohde M."/>
            <person name="Galperin M.Y."/>
            <person name="Jogler C."/>
        </authorList>
    </citation>
    <scope>NUCLEOTIDE SEQUENCE [LARGE SCALE GENOMIC DNA]</scope>
    <source>
        <strain evidence="3 4">HG15A2</strain>
    </source>
</reference>
<evidence type="ECO:0000313" key="3">
    <source>
        <dbReference type="EMBL" id="QDT00836.1"/>
    </source>
</evidence>
<dbReference type="PANTHER" id="PTHR43037:SF1">
    <property type="entry name" value="BLL1128 PROTEIN"/>
    <property type="match status" value="1"/>
</dbReference>
<dbReference type="EC" id="3.7.1.7" evidence="3"/>
<dbReference type="EMBL" id="CP036263">
    <property type="protein sequence ID" value="QDT00836.1"/>
    <property type="molecule type" value="Genomic_DNA"/>
</dbReference>
<organism evidence="3 4">
    <name type="scientific">Adhaeretor mobilis</name>
    <dbReference type="NCBI Taxonomy" id="1930276"/>
    <lineage>
        <taxon>Bacteria</taxon>
        <taxon>Pseudomonadati</taxon>
        <taxon>Planctomycetota</taxon>
        <taxon>Planctomycetia</taxon>
        <taxon>Pirellulales</taxon>
        <taxon>Lacipirellulaceae</taxon>
        <taxon>Adhaeretor</taxon>
    </lineage>
</organism>
<proteinExistence type="predicted"/>
<protein>
    <submittedName>
        <fullName evidence="3">Oxidized polyvinyl alcohol hydrolase</fullName>
        <ecNumber evidence="3">3.7.1.7</ecNumber>
    </submittedName>
</protein>
<dbReference type="Proteomes" id="UP000319852">
    <property type="component" value="Chromosome"/>
</dbReference>
<dbReference type="KEGG" id="amob:HG15A2_41780"/>
<gene>
    <name evidence="3" type="primary">oph</name>
    <name evidence="3" type="ORF">HG15A2_41780</name>
</gene>
<evidence type="ECO:0000313" key="4">
    <source>
        <dbReference type="Proteomes" id="UP000319852"/>
    </source>
</evidence>
<dbReference type="PANTHER" id="PTHR43037">
    <property type="entry name" value="UNNAMED PRODUCT-RELATED"/>
    <property type="match status" value="1"/>
</dbReference>
<keyword evidence="1" id="KW-0732">Signal</keyword>